<gene>
    <name evidence="2" type="ORF">UFOVP449_106</name>
</gene>
<dbReference type="EMBL" id="LR796420">
    <property type="protein sequence ID" value="CAB4143031.1"/>
    <property type="molecule type" value="Genomic_DNA"/>
</dbReference>
<proteinExistence type="predicted"/>
<sequence>MLVKLREKMNVFSLVETKVNNMIRLKDILKETEEYQQMPNELKKHFLEIISTYGQHREGIARKSDIRQVAETLGAIADAAQEYTLREAGDWFDRVTIKRNMTELRKLQEKFEKEAIEAKRQEERLEALYEDMGHVLGRYFEIAEITEEQMHERLGLKENKKNKK</sequence>
<protein>
    <submittedName>
        <fullName evidence="2">Uncharacterized protein</fullName>
    </submittedName>
</protein>
<accession>A0A6J5MA78</accession>
<name>A0A6J5MA78_9CAUD</name>
<evidence type="ECO:0000256" key="1">
    <source>
        <dbReference type="SAM" id="Coils"/>
    </source>
</evidence>
<evidence type="ECO:0000313" key="2">
    <source>
        <dbReference type="EMBL" id="CAB4143031.1"/>
    </source>
</evidence>
<feature type="coiled-coil region" evidence="1">
    <location>
        <begin position="101"/>
        <end position="131"/>
    </location>
</feature>
<organism evidence="2">
    <name type="scientific">uncultured Caudovirales phage</name>
    <dbReference type="NCBI Taxonomy" id="2100421"/>
    <lineage>
        <taxon>Viruses</taxon>
        <taxon>Duplodnaviria</taxon>
        <taxon>Heunggongvirae</taxon>
        <taxon>Uroviricota</taxon>
        <taxon>Caudoviricetes</taxon>
        <taxon>Peduoviridae</taxon>
        <taxon>Maltschvirus</taxon>
        <taxon>Maltschvirus maltsch</taxon>
    </lineage>
</organism>
<reference evidence="2" key="1">
    <citation type="submission" date="2020-04" db="EMBL/GenBank/DDBJ databases">
        <authorList>
            <person name="Chiriac C."/>
            <person name="Salcher M."/>
            <person name="Ghai R."/>
            <person name="Kavagutti S V."/>
        </authorList>
    </citation>
    <scope>NUCLEOTIDE SEQUENCE</scope>
</reference>
<keyword evidence="1" id="KW-0175">Coiled coil</keyword>